<dbReference type="SUPFAM" id="SSF50998">
    <property type="entry name" value="Quinoprotein alcohol dehydrogenase-like"/>
    <property type="match status" value="1"/>
</dbReference>
<dbReference type="GO" id="GO:0030992">
    <property type="term" value="C:intraciliary transport particle B"/>
    <property type="evidence" value="ECO:0007669"/>
    <property type="project" value="TreeGrafter"/>
</dbReference>
<dbReference type="AlphaFoldDB" id="A0A9W7F5B2"/>
<feature type="repeat" description="WD" evidence="4">
    <location>
        <begin position="96"/>
        <end position="128"/>
    </location>
</feature>
<dbReference type="PROSITE" id="PS50082">
    <property type="entry name" value="WD_REPEATS_2"/>
    <property type="match status" value="1"/>
</dbReference>
<dbReference type="InterPro" id="IPR011047">
    <property type="entry name" value="Quinoprotein_ADH-like_sf"/>
</dbReference>
<dbReference type="Gene3D" id="1.25.40.470">
    <property type="match status" value="1"/>
</dbReference>
<keyword evidence="8" id="KW-1185">Reference proteome</keyword>
<dbReference type="PANTHER" id="PTHR24098">
    <property type="entry name" value="OUTER SEGMENT 5"/>
    <property type="match status" value="1"/>
</dbReference>
<evidence type="ECO:0000259" key="6">
    <source>
        <dbReference type="Pfam" id="PF23387"/>
    </source>
</evidence>
<evidence type="ECO:0000313" key="8">
    <source>
        <dbReference type="Proteomes" id="UP001165122"/>
    </source>
</evidence>
<evidence type="ECO:0000256" key="2">
    <source>
        <dbReference type="ARBA" id="ARBA00023069"/>
    </source>
</evidence>
<evidence type="ECO:0008006" key="9">
    <source>
        <dbReference type="Google" id="ProtNLM"/>
    </source>
</evidence>
<dbReference type="InterPro" id="IPR036322">
    <property type="entry name" value="WD40_repeat_dom_sf"/>
</dbReference>
<comment type="caution">
    <text evidence="7">The sequence shown here is derived from an EMBL/GenBank/DDBJ whole genome shotgun (WGS) entry which is preliminary data.</text>
</comment>
<organism evidence="7 8">
    <name type="scientific">Triparma laevis f. longispina</name>
    <dbReference type="NCBI Taxonomy" id="1714387"/>
    <lineage>
        <taxon>Eukaryota</taxon>
        <taxon>Sar</taxon>
        <taxon>Stramenopiles</taxon>
        <taxon>Ochrophyta</taxon>
        <taxon>Bolidophyceae</taxon>
        <taxon>Parmales</taxon>
        <taxon>Triparmaceae</taxon>
        <taxon>Triparma</taxon>
    </lineage>
</organism>
<dbReference type="InterPro" id="IPR056456">
    <property type="entry name" value="Beta-prop_IFT80_2nd"/>
</dbReference>
<dbReference type="InterPro" id="IPR015943">
    <property type="entry name" value="WD40/YVTN_repeat-like_dom_sf"/>
</dbReference>
<dbReference type="Proteomes" id="UP001165122">
    <property type="component" value="Unassembled WGS sequence"/>
</dbReference>
<dbReference type="SMART" id="SM00320">
    <property type="entry name" value="WD40"/>
    <property type="match status" value="6"/>
</dbReference>
<reference evidence="8" key="1">
    <citation type="journal article" date="2023" name="Commun. Biol.">
        <title>Genome analysis of Parmales, the sister group of diatoms, reveals the evolutionary specialization of diatoms from phago-mixotrophs to photoautotrophs.</title>
        <authorList>
            <person name="Ban H."/>
            <person name="Sato S."/>
            <person name="Yoshikawa S."/>
            <person name="Yamada K."/>
            <person name="Nakamura Y."/>
            <person name="Ichinomiya M."/>
            <person name="Sato N."/>
            <person name="Blanc-Mathieu R."/>
            <person name="Endo H."/>
            <person name="Kuwata A."/>
            <person name="Ogata H."/>
        </authorList>
    </citation>
    <scope>NUCLEOTIDE SEQUENCE [LARGE SCALE GENOMIC DNA]</scope>
    <source>
        <strain evidence="8">NIES 3700</strain>
    </source>
</reference>
<dbReference type="PROSITE" id="PS50294">
    <property type="entry name" value="WD_REPEATS_REGION"/>
    <property type="match status" value="1"/>
</dbReference>
<dbReference type="Pfam" id="PF23387">
    <property type="entry name" value="TPR_IFT80_172"/>
    <property type="match status" value="1"/>
</dbReference>
<sequence>MKLNISVSAKKRGEMMTAVSFTPNSPTIYATCDDQTLCSFGADGDEESSPADLGAHITSISWFPPAGKTVVDMFAASCTDGTLRFFKKNGMLEKKIQAHDGAAICVEWNLDGSSLVTSGEDGEVKVWSRNGNLRSQLATYPTPIYALSFSPSSTSLLLANGNKLIILPLASNKQKTVTWEACSSGVVTCCDWNNVSGLIVSGGEDCCYRVFDSFGLPLFTSNPHEHVITSVAWRPNSSLFAVGSYNVIRLCDKTGWTVCKNNPATGSVVKCKWSSDGTQLAGACGGGVVIFAQLVDRTLEYGSVTATLTDPKKIQISDVTSPNSFDELDFPRDRVVEFSLGHDHLVVATATQCFIYESPNYNTPQIFDLRNPVNLIVLAPKAFAVVDTVMGVTVYNYEGRQLSAPRFQGLRPEFLSADHVSLSHDIIAILDQTDFKTIRCFDILTGRPMGNNGEVKHDQEITKISLSLFSTSSMDRRLVFIDSNKELFITPTSQLPGVQKKFAIQKILTQVDTVAWNDTSDLLACVADSRLTVYYYPHALYVDRDLLSQSVESHDASSFGPHPSILSFFGNTITVRRSSGAVLSRTVPPYPALLYEYASGGRFKDCVKLCRYIKSPQLWATLAAMAIYHQDLDSAAVALSATKEVDKLQYIKYIQSIGSSEVRNAEMMLYKRCPEEAESILLQASPMKLYHAIKMNVRLYRWDRALQLAVKHDKYKDVVMWYRREYLKGFRREEDKSEFVKVGREVGEIDEERVKEVKREARESEREGGGDRK</sequence>
<dbReference type="GO" id="GO:0060271">
    <property type="term" value="P:cilium assembly"/>
    <property type="evidence" value="ECO:0007669"/>
    <property type="project" value="TreeGrafter"/>
</dbReference>
<dbReference type="PANTHER" id="PTHR24098:SF0">
    <property type="entry name" value="OUTER SEGMENT 5"/>
    <property type="match status" value="1"/>
</dbReference>
<dbReference type="Pfam" id="PF00400">
    <property type="entry name" value="WD40"/>
    <property type="match status" value="3"/>
</dbReference>
<protein>
    <recommendedName>
        <fullName evidence="9">Intraflagellar transport protein 80</fullName>
    </recommendedName>
</protein>
<dbReference type="Pfam" id="PF23335">
    <property type="entry name" value="Beta-prop_IFT80_2nd"/>
    <property type="match status" value="1"/>
</dbReference>
<dbReference type="InterPro" id="IPR056157">
    <property type="entry name" value="TPR_IFT80_172_dom"/>
</dbReference>
<evidence type="ECO:0000313" key="7">
    <source>
        <dbReference type="EMBL" id="GMI01913.1"/>
    </source>
</evidence>
<dbReference type="InterPro" id="IPR001680">
    <property type="entry name" value="WD40_rpt"/>
</dbReference>
<dbReference type="GO" id="GO:0005929">
    <property type="term" value="C:cilium"/>
    <property type="evidence" value="ECO:0007669"/>
    <property type="project" value="UniProtKB-SubCell"/>
</dbReference>
<evidence type="ECO:0000256" key="1">
    <source>
        <dbReference type="ARBA" id="ARBA00004138"/>
    </source>
</evidence>
<feature type="domain" description="IFT80 second beta-propeller" evidence="5">
    <location>
        <begin position="296"/>
        <end position="590"/>
    </location>
</feature>
<comment type="subcellular location">
    <subcellularLocation>
        <location evidence="1">Cell projection</location>
        <location evidence="1">Cilium</location>
    </subcellularLocation>
</comment>
<dbReference type="Gene3D" id="2.130.10.10">
    <property type="entry name" value="YVTN repeat-like/Quinoprotein amine dehydrogenase"/>
    <property type="match status" value="2"/>
</dbReference>
<feature type="domain" description="IFT80/172/WDR35 TPR" evidence="6">
    <location>
        <begin position="618"/>
        <end position="767"/>
    </location>
</feature>
<dbReference type="SUPFAM" id="SSF50978">
    <property type="entry name" value="WD40 repeat-like"/>
    <property type="match status" value="1"/>
</dbReference>
<accession>A0A9W7F5B2</accession>
<keyword evidence="3" id="KW-0966">Cell projection</keyword>
<name>A0A9W7F5B2_9STRA</name>
<keyword evidence="2" id="KW-0969">Cilium</keyword>
<evidence type="ECO:0000256" key="3">
    <source>
        <dbReference type="ARBA" id="ARBA00023273"/>
    </source>
</evidence>
<evidence type="ECO:0000259" key="5">
    <source>
        <dbReference type="Pfam" id="PF23335"/>
    </source>
</evidence>
<keyword evidence="4" id="KW-0853">WD repeat</keyword>
<evidence type="ECO:0000256" key="4">
    <source>
        <dbReference type="PROSITE-ProRule" id="PRU00221"/>
    </source>
</evidence>
<dbReference type="EMBL" id="BRXW01000038">
    <property type="protein sequence ID" value="GMI01913.1"/>
    <property type="molecule type" value="Genomic_DNA"/>
</dbReference>
<dbReference type="OrthoDB" id="408728at2759"/>
<gene>
    <name evidence="7" type="ORF">TrLO_g8126</name>
</gene>
<proteinExistence type="predicted"/>